<dbReference type="EMBL" id="CM043800">
    <property type="protein sequence ID" value="KAI4811236.1"/>
    <property type="molecule type" value="Genomic_DNA"/>
</dbReference>
<evidence type="ECO:0000313" key="1">
    <source>
        <dbReference type="EMBL" id="KAI4811236.1"/>
    </source>
</evidence>
<organism evidence="1 2">
    <name type="scientific">Chaenocephalus aceratus</name>
    <name type="common">Blackfin icefish</name>
    <name type="synonym">Chaenichthys aceratus</name>
    <dbReference type="NCBI Taxonomy" id="36190"/>
    <lineage>
        <taxon>Eukaryota</taxon>
        <taxon>Metazoa</taxon>
        <taxon>Chordata</taxon>
        <taxon>Craniata</taxon>
        <taxon>Vertebrata</taxon>
        <taxon>Euteleostomi</taxon>
        <taxon>Actinopterygii</taxon>
        <taxon>Neopterygii</taxon>
        <taxon>Teleostei</taxon>
        <taxon>Neoteleostei</taxon>
        <taxon>Acanthomorphata</taxon>
        <taxon>Eupercaria</taxon>
        <taxon>Perciformes</taxon>
        <taxon>Notothenioidei</taxon>
        <taxon>Channichthyidae</taxon>
        <taxon>Chaenocephalus</taxon>
    </lineage>
</organism>
<accession>A0ACB9WD06</accession>
<name>A0ACB9WD06_CHAAC</name>
<dbReference type="Proteomes" id="UP001057452">
    <property type="component" value="Chromosome 16"/>
</dbReference>
<proteinExistence type="predicted"/>
<comment type="caution">
    <text evidence="1">The sequence shown here is derived from an EMBL/GenBank/DDBJ whole genome shotgun (WGS) entry which is preliminary data.</text>
</comment>
<keyword evidence="2" id="KW-1185">Reference proteome</keyword>
<sequence length="148" mass="16290">MSEVSVITARQENVLLLKLQRRLERADVRLHCELPSGSEAGGHRHKGPNGVTKDVQEAPLRLGEPQRGSPLSASLHGHSQTRARVEAAKPCVAGWDAWCVSDFQEIQIVYGACSSDTYLVHFHQWAIGSIPIGLPYLATCIDIRDLLK</sequence>
<reference evidence="1" key="1">
    <citation type="submission" date="2022-05" db="EMBL/GenBank/DDBJ databases">
        <title>Chromosome-level genome of Chaenocephalus aceratus.</title>
        <authorList>
            <person name="Park H."/>
        </authorList>
    </citation>
    <scope>NUCLEOTIDE SEQUENCE</scope>
    <source>
        <strain evidence="1">KU_202001</strain>
    </source>
</reference>
<protein>
    <submittedName>
        <fullName evidence="1">Uncharacterized protein</fullName>
    </submittedName>
</protein>
<evidence type="ECO:0000313" key="2">
    <source>
        <dbReference type="Proteomes" id="UP001057452"/>
    </source>
</evidence>
<gene>
    <name evidence="1" type="ORF">KUCAC02_014151</name>
</gene>